<dbReference type="GO" id="GO:0008171">
    <property type="term" value="F:O-methyltransferase activity"/>
    <property type="evidence" value="ECO:0007669"/>
    <property type="project" value="InterPro"/>
</dbReference>
<keyword evidence="5" id="KW-1185">Reference proteome</keyword>
<dbReference type="RefSeq" id="WP_210681350.1">
    <property type="nucleotide sequence ID" value="NZ_JAGMWN010000003.1"/>
</dbReference>
<dbReference type="Pfam" id="PF01596">
    <property type="entry name" value="Methyltransf_3"/>
    <property type="match status" value="1"/>
</dbReference>
<keyword evidence="1 4" id="KW-0489">Methyltransferase</keyword>
<dbReference type="PANTHER" id="PTHR10509:SF14">
    <property type="entry name" value="CAFFEOYL-COA O-METHYLTRANSFERASE 3-RELATED"/>
    <property type="match status" value="1"/>
</dbReference>
<name>A0A8J7V0F8_9PROT</name>
<keyword evidence="2 4" id="KW-0808">Transferase</keyword>
<proteinExistence type="predicted"/>
<keyword evidence="3" id="KW-0949">S-adenosyl-L-methionine</keyword>
<evidence type="ECO:0000313" key="4">
    <source>
        <dbReference type="EMBL" id="MBP5856756.1"/>
    </source>
</evidence>
<dbReference type="SUPFAM" id="SSF53335">
    <property type="entry name" value="S-adenosyl-L-methionine-dependent methyltransferases"/>
    <property type="match status" value="1"/>
</dbReference>
<dbReference type="AlphaFoldDB" id="A0A8J7V0F8"/>
<comment type="caution">
    <text evidence="4">The sequence shown here is derived from an EMBL/GenBank/DDBJ whole genome shotgun (WGS) entry which is preliminary data.</text>
</comment>
<dbReference type="PANTHER" id="PTHR10509">
    <property type="entry name" value="O-METHYLTRANSFERASE-RELATED"/>
    <property type="match status" value="1"/>
</dbReference>
<protein>
    <submittedName>
        <fullName evidence="4">Class I SAM-dependent methyltransferase</fullName>
        <ecNumber evidence="4">2.1.1.-</ecNumber>
    </submittedName>
</protein>
<sequence length="220" mass="24444">MTKSSLGLDPALQSYLLSVSLRESDIQRRLREETAELPLRMMQIAPEQGQFMALMVELTGARRAIEIGTFTGYSALTTAMALPADGRLIACDVSEEWTAIGRRYWEEAGVADKIDLRIAPAMESLSALLEAGEQDSFDIAFIDADKTNYQAYYDACLELMRPGGLIMIDNVLWDGAVAYPEKKDKDTEAIRALNARLKEDERVSLSMVPIADGLTLCRKR</sequence>
<dbReference type="GO" id="GO:0008757">
    <property type="term" value="F:S-adenosylmethionine-dependent methyltransferase activity"/>
    <property type="evidence" value="ECO:0007669"/>
    <property type="project" value="TreeGrafter"/>
</dbReference>
<dbReference type="InterPro" id="IPR002935">
    <property type="entry name" value="SAM_O-MeTrfase"/>
</dbReference>
<organism evidence="4 5">
    <name type="scientific">Marivibrio halodurans</name>
    <dbReference type="NCBI Taxonomy" id="2039722"/>
    <lineage>
        <taxon>Bacteria</taxon>
        <taxon>Pseudomonadati</taxon>
        <taxon>Pseudomonadota</taxon>
        <taxon>Alphaproteobacteria</taxon>
        <taxon>Rhodospirillales</taxon>
        <taxon>Rhodospirillaceae</taxon>
        <taxon>Marivibrio</taxon>
    </lineage>
</organism>
<evidence type="ECO:0000313" key="5">
    <source>
        <dbReference type="Proteomes" id="UP000672602"/>
    </source>
</evidence>
<dbReference type="GO" id="GO:0032259">
    <property type="term" value="P:methylation"/>
    <property type="evidence" value="ECO:0007669"/>
    <property type="project" value="UniProtKB-KW"/>
</dbReference>
<dbReference type="Gene3D" id="3.40.50.150">
    <property type="entry name" value="Vaccinia Virus protein VP39"/>
    <property type="match status" value="1"/>
</dbReference>
<evidence type="ECO:0000256" key="1">
    <source>
        <dbReference type="ARBA" id="ARBA00022603"/>
    </source>
</evidence>
<accession>A0A8J7V0F8</accession>
<evidence type="ECO:0000256" key="2">
    <source>
        <dbReference type="ARBA" id="ARBA00022679"/>
    </source>
</evidence>
<reference evidence="4" key="1">
    <citation type="submission" date="2021-04" db="EMBL/GenBank/DDBJ databases">
        <authorList>
            <person name="Zhang D.-C."/>
        </authorList>
    </citation>
    <scope>NUCLEOTIDE SEQUENCE</scope>
    <source>
        <strain evidence="4">CGMCC 1.15697</strain>
    </source>
</reference>
<dbReference type="Proteomes" id="UP000672602">
    <property type="component" value="Unassembled WGS sequence"/>
</dbReference>
<dbReference type="PROSITE" id="PS51682">
    <property type="entry name" value="SAM_OMT_I"/>
    <property type="match status" value="1"/>
</dbReference>
<dbReference type="InterPro" id="IPR029063">
    <property type="entry name" value="SAM-dependent_MTases_sf"/>
</dbReference>
<dbReference type="EMBL" id="JAGMWN010000003">
    <property type="protein sequence ID" value="MBP5856756.1"/>
    <property type="molecule type" value="Genomic_DNA"/>
</dbReference>
<dbReference type="InterPro" id="IPR050362">
    <property type="entry name" value="Cation-dep_OMT"/>
</dbReference>
<gene>
    <name evidence="4" type="ORF">KAJ83_07030</name>
</gene>
<dbReference type="EC" id="2.1.1.-" evidence="4"/>
<dbReference type="CDD" id="cd02440">
    <property type="entry name" value="AdoMet_MTases"/>
    <property type="match status" value="1"/>
</dbReference>
<evidence type="ECO:0000256" key="3">
    <source>
        <dbReference type="ARBA" id="ARBA00022691"/>
    </source>
</evidence>